<feature type="signal peptide" evidence="1">
    <location>
        <begin position="1"/>
        <end position="20"/>
    </location>
</feature>
<dbReference type="Pfam" id="PF04338">
    <property type="entry name" value="DUF481"/>
    <property type="match status" value="1"/>
</dbReference>
<evidence type="ECO:0000313" key="2">
    <source>
        <dbReference type="EMBL" id="MEJ5977119.1"/>
    </source>
</evidence>
<keyword evidence="3" id="KW-1185">Reference proteome</keyword>
<reference evidence="2 3" key="1">
    <citation type="submission" date="2024-03" db="EMBL/GenBank/DDBJ databases">
        <authorList>
            <person name="Jo J.-H."/>
        </authorList>
    </citation>
    <scope>NUCLEOTIDE SEQUENCE [LARGE SCALE GENOMIC DNA]</scope>
    <source>
        <strain evidence="2 3">PS1R-30</strain>
    </source>
</reference>
<evidence type="ECO:0000313" key="3">
    <source>
        <dbReference type="Proteomes" id="UP001361239"/>
    </source>
</evidence>
<organism evidence="2 3">
    <name type="scientific">Novosphingobium anseongense</name>
    <dbReference type="NCBI Taxonomy" id="3133436"/>
    <lineage>
        <taxon>Bacteria</taxon>
        <taxon>Pseudomonadati</taxon>
        <taxon>Pseudomonadota</taxon>
        <taxon>Alphaproteobacteria</taxon>
        <taxon>Sphingomonadales</taxon>
        <taxon>Sphingomonadaceae</taxon>
        <taxon>Novosphingobium</taxon>
    </lineage>
</organism>
<name>A0ABU8RWH8_9SPHN</name>
<dbReference type="EMBL" id="JBBHJZ010000002">
    <property type="protein sequence ID" value="MEJ5977119.1"/>
    <property type="molecule type" value="Genomic_DNA"/>
</dbReference>
<dbReference type="RefSeq" id="WP_339587069.1">
    <property type="nucleotide sequence ID" value="NZ_JBBHJZ010000002.1"/>
</dbReference>
<evidence type="ECO:0000256" key="1">
    <source>
        <dbReference type="SAM" id="SignalP"/>
    </source>
</evidence>
<sequence length="320" mass="34494">MTVRILLAALAVAPAVISHAAAAQSAGDAPPAADVDALDPGIRKMIDTAIAKGNEATVTSVLAVARQAAPDAKAEIDQLEQQWRSQLADQKVRAHERHLAELRAASALENWKGEVEFGASRSTGSTTNFGLLGSLDLKREGIDWTHQLSARAEVQSTNGITTAERTFAAWQPNYRVQAKTYAYGLAQYEHDPFAGYDSRYTLGGGLGYRALSSDRVKLEFEGGPTLRRVLEVDGDVQSRLAGRGSMNFAWRVTPTLSFSQKTAVYVEGADGNVVANTALDTKLIGNLKARFSYNVQYERNPPIGTAGVNTQSRATFVYGF</sequence>
<protein>
    <submittedName>
        <fullName evidence="2">DUF481 domain-containing protein</fullName>
    </submittedName>
</protein>
<feature type="chain" id="PRO_5047260426" evidence="1">
    <location>
        <begin position="21"/>
        <end position="320"/>
    </location>
</feature>
<accession>A0ABU8RWH8</accession>
<keyword evidence="1" id="KW-0732">Signal</keyword>
<proteinExistence type="predicted"/>
<dbReference type="Proteomes" id="UP001361239">
    <property type="component" value="Unassembled WGS sequence"/>
</dbReference>
<dbReference type="InterPro" id="IPR007433">
    <property type="entry name" value="DUF481"/>
</dbReference>
<gene>
    <name evidence="2" type="ORF">WG901_10770</name>
</gene>
<comment type="caution">
    <text evidence="2">The sequence shown here is derived from an EMBL/GenBank/DDBJ whole genome shotgun (WGS) entry which is preliminary data.</text>
</comment>